<dbReference type="Gene3D" id="3.10.105.10">
    <property type="entry name" value="Dipeptide-binding Protein, Domain 3"/>
    <property type="match status" value="1"/>
</dbReference>
<evidence type="ECO:0000313" key="6">
    <source>
        <dbReference type="Proteomes" id="UP000032809"/>
    </source>
</evidence>
<sequence>MKKFFTLLVVVVLSFSIFAVNFVVNEMFTPEKPKFGGTIAIRIASAPQSFNYYGTLDNVAYTIAGQFLRGLVDLNPITNVIEPALAESWETSEDGKEVIFHLRDIKWSDGHPFTADDVIFSMKYYIMNRFAEGNEIARFTIGGELVRWEKVDERTVKAFLPEPYGAFFNVLSHAYIYPQHKLESKIDKNDMGSVNRLWLTNTPPNEFAGTGPFILKEYVTEQKVVLEKNPYYWKVDKWGNKLPYVDELVYLIIQDDEVANAQFLAGKIDYMSVSPKDYPYLKQEELSKGKIQVFKGQPIKPTPSPVHVTFNFDAKDPELKEVFRNERFRFAMEYALNRDRIIEEVYNTLAVYGGTPVLPSNKSFYNPNIENIRRKYDLEMAGQMLDSVGIKDRDGDGWRELPNGKRFEFVLTASSAQEFQDIAYIYSQDLEDIGVKVYLQILDPTLVSQITQSGDFEAALGAFGNQPDPQLRKAIWQPGNHLYYNHLSTMKKETGEAVFEEMLEWELRIYEDFEKAQITMDQILRKIYYDDWQALYAYYVPFIFVCKGMELSAKQSNIANYFLNDEGVIVYSNETIFKNNIN</sequence>
<dbReference type="PANTHER" id="PTHR30290">
    <property type="entry name" value="PERIPLASMIC BINDING COMPONENT OF ABC TRANSPORTER"/>
    <property type="match status" value="1"/>
</dbReference>
<dbReference type="PANTHER" id="PTHR30290:SF9">
    <property type="entry name" value="OLIGOPEPTIDE-BINDING PROTEIN APPA"/>
    <property type="match status" value="1"/>
</dbReference>
<dbReference type="Pfam" id="PF00496">
    <property type="entry name" value="SBP_bac_5"/>
    <property type="match status" value="1"/>
</dbReference>
<reference evidence="6" key="1">
    <citation type="submission" date="2014-11" db="EMBL/GenBank/DDBJ databases">
        <authorList>
            <person name="Wibberg D."/>
        </authorList>
    </citation>
    <scope>NUCLEOTIDE SEQUENCE [LARGE SCALE GENOMIC DNA]</scope>
    <source>
        <strain evidence="6">L3</strain>
    </source>
</reference>
<evidence type="ECO:0000256" key="2">
    <source>
        <dbReference type="ARBA" id="ARBA00022448"/>
    </source>
</evidence>
<organism evidence="5 6">
    <name type="scientific">Defluviitoga tunisiensis</name>
    <dbReference type="NCBI Taxonomy" id="1006576"/>
    <lineage>
        <taxon>Bacteria</taxon>
        <taxon>Thermotogati</taxon>
        <taxon>Thermotogota</taxon>
        <taxon>Thermotogae</taxon>
        <taxon>Petrotogales</taxon>
        <taxon>Petrotogaceae</taxon>
        <taxon>Defluviitoga</taxon>
    </lineage>
</organism>
<dbReference type="RefSeq" id="WP_045088179.1">
    <property type="nucleotide sequence ID" value="NZ_LN824141.1"/>
</dbReference>
<dbReference type="OrthoDB" id="9772924at2"/>
<accession>A0A0C7P3E6</accession>
<keyword evidence="2" id="KW-0813">Transport</keyword>
<dbReference type="SUPFAM" id="SSF53850">
    <property type="entry name" value="Periplasmic binding protein-like II"/>
    <property type="match status" value="1"/>
</dbReference>
<evidence type="ECO:0000259" key="4">
    <source>
        <dbReference type="Pfam" id="PF00496"/>
    </source>
</evidence>
<dbReference type="EMBL" id="LN824141">
    <property type="protein sequence ID" value="CEP78800.1"/>
    <property type="molecule type" value="Genomic_DNA"/>
</dbReference>
<dbReference type="Gene3D" id="3.40.190.10">
    <property type="entry name" value="Periplasmic binding protein-like II"/>
    <property type="match status" value="1"/>
</dbReference>
<dbReference type="KEGG" id="dtn:DTL3_1509"/>
<dbReference type="CDD" id="cd08500">
    <property type="entry name" value="PBP2_NikA_DppA_OppA_like_4"/>
    <property type="match status" value="1"/>
</dbReference>
<dbReference type="GO" id="GO:0042597">
    <property type="term" value="C:periplasmic space"/>
    <property type="evidence" value="ECO:0007669"/>
    <property type="project" value="UniProtKB-ARBA"/>
</dbReference>
<proteinExistence type="inferred from homology"/>
<dbReference type="PIRSF" id="PIRSF002741">
    <property type="entry name" value="MppA"/>
    <property type="match status" value="1"/>
</dbReference>
<evidence type="ECO:0000313" key="5">
    <source>
        <dbReference type="EMBL" id="CEP78800.1"/>
    </source>
</evidence>
<comment type="similarity">
    <text evidence="1">Belongs to the bacterial solute-binding protein 5 family.</text>
</comment>
<keyword evidence="6" id="KW-1185">Reference proteome</keyword>
<dbReference type="HOGENOM" id="CLU_017028_8_4_0"/>
<protein>
    <submittedName>
        <fullName evidence="5">Dipeptide ABC transporter substrate-binding protein</fullName>
    </submittedName>
</protein>
<dbReference type="Proteomes" id="UP000032809">
    <property type="component" value="Chromosome I"/>
</dbReference>
<dbReference type="GO" id="GO:1904680">
    <property type="term" value="F:peptide transmembrane transporter activity"/>
    <property type="evidence" value="ECO:0007669"/>
    <property type="project" value="TreeGrafter"/>
</dbReference>
<dbReference type="STRING" id="1006576.DTL3_1509"/>
<gene>
    <name evidence="5" type="primary">ddpA</name>
    <name evidence="5" type="ORF">DTL3_1509</name>
</gene>
<keyword evidence="3" id="KW-0732">Signal</keyword>
<evidence type="ECO:0000256" key="1">
    <source>
        <dbReference type="ARBA" id="ARBA00005695"/>
    </source>
</evidence>
<dbReference type="InterPro" id="IPR000914">
    <property type="entry name" value="SBP_5_dom"/>
</dbReference>
<dbReference type="InterPro" id="IPR030678">
    <property type="entry name" value="Peptide/Ni-bd"/>
</dbReference>
<name>A0A0C7P3E6_DEFTU</name>
<dbReference type="AlphaFoldDB" id="A0A0C7P3E6"/>
<evidence type="ECO:0000256" key="3">
    <source>
        <dbReference type="ARBA" id="ARBA00022729"/>
    </source>
</evidence>
<feature type="domain" description="Solute-binding protein family 5" evidence="4">
    <location>
        <begin position="81"/>
        <end position="468"/>
    </location>
</feature>
<dbReference type="PATRIC" id="fig|1006576.9.peg.1506"/>
<dbReference type="InterPro" id="IPR039424">
    <property type="entry name" value="SBP_5"/>
</dbReference>
<dbReference type="GO" id="GO:0043190">
    <property type="term" value="C:ATP-binding cassette (ABC) transporter complex"/>
    <property type="evidence" value="ECO:0007669"/>
    <property type="project" value="InterPro"/>
</dbReference>
<dbReference type="GO" id="GO:0015833">
    <property type="term" value="P:peptide transport"/>
    <property type="evidence" value="ECO:0007669"/>
    <property type="project" value="TreeGrafter"/>
</dbReference>